<dbReference type="Proteomes" id="UP000236003">
    <property type="component" value="Unassembled WGS sequence"/>
</dbReference>
<comment type="caution">
    <text evidence="1">The sequence shown here is derived from an EMBL/GenBank/DDBJ whole genome shotgun (WGS) entry which is preliminary data.</text>
</comment>
<dbReference type="AlphaFoldDB" id="A0A2N8R8W8"/>
<evidence type="ECO:0000313" key="2">
    <source>
        <dbReference type="Proteomes" id="UP000236003"/>
    </source>
</evidence>
<accession>A0A2N8R8W8</accession>
<dbReference type="RefSeq" id="WP_102821680.1">
    <property type="nucleotide sequence ID" value="NZ_JAMOHR010000029.1"/>
</dbReference>
<name>A0A2N8R8W8_STUST</name>
<dbReference type="EMBL" id="POUM01000027">
    <property type="protein sequence ID" value="PNF57533.1"/>
    <property type="molecule type" value="Genomic_DNA"/>
</dbReference>
<reference evidence="1 2" key="1">
    <citation type="submission" date="2018-01" db="EMBL/GenBank/DDBJ databases">
        <title>Denitrification phenotypes of diverse strains of Pseudomonas stutzeri.</title>
        <authorList>
            <person name="Milligan D.A."/>
            <person name="Bergaust L."/>
            <person name="Bakken L.R."/>
            <person name="Frostegard A."/>
        </authorList>
    </citation>
    <scope>NUCLEOTIDE SEQUENCE [LARGE SCALE GENOMIC DNA]</scope>
    <source>
        <strain evidence="1 2">CCUG 44592</strain>
    </source>
</reference>
<protein>
    <submittedName>
        <fullName evidence="1">Uncharacterized protein</fullName>
    </submittedName>
</protein>
<proteinExistence type="predicted"/>
<sequence>MHKFAEKARELLCEAEKSDGFHEAEITFFIRLQGGNESYYLRLISERDNRPCEETSLAKDNEPEAGQWF</sequence>
<organism evidence="1 2">
    <name type="scientific">Stutzerimonas stutzeri</name>
    <name type="common">Pseudomonas stutzeri</name>
    <dbReference type="NCBI Taxonomy" id="316"/>
    <lineage>
        <taxon>Bacteria</taxon>
        <taxon>Pseudomonadati</taxon>
        <taxon>Pseudomonadota</taxon>
        <taxon>Gammaproteobacteria</taxon>
        <taxon>Pseudomonadales</taxon>
        <taxon>Pseudomonadaceae</taxon>
        <taxon>Stutzerimonas</taxon>
    </lineage>
</organism>
<evidence type="ECO:0000313" key="1">
    <source>
        <dbReference type="EMBL" id="PNF57533.1"/>
    </source>
</evidence>
<gene>
    <name evidence="1" type="ORF">CXK99_21160</name>
</gene>